<dbReference type="InterPro" id="IPR032310">
    <property type="entry name" value="NLS_NINJA_AFP-like"/>
</dbReference>
<dbReference type="GO" id="GO:0009737">
    <property type="term" value="P:response to abscisic acid"/>
    <property type="evidence" value="ECO:0000318"/>
    <property type="project" value="GO_Central"/>
</dbReference>
<evidence type="ECO:0000259" key="7">
    <source>
        <dbReference type="Pfam" id="PF07897"/>
    </source>
</evidence>
<feature type="region of interest" description="Disordered" evidence="5">
    <location>
        <begin position="204"/>
        <end position="223"/>
    </location>
</feature>
<dbReference type="GO" id="GO:0007165">
    <property type="term" value="P:signal transduction"/>
    <property type="evidence" value="ECO:0007669"/>
    <property type="project" value="InterPro"/>
</dbReference>
<evidence type="ECO:0000256" key="1">
    <source>
        <dbReference type="ARBA" id="ARBA00004123"/>
    </source>
</evidence>
<keyword evidence="6" id="KW-0812">Transmembrane</keyword>
<reference evidence="8" key="1">
    <citation type="submission" date="2025-08" db="UniProtKB">
        <authorList>
            <consortium name="RefSeq"/>
        </authorList>
    </citation>
    <scope>IDENTIFICATION</scope>
</reference>
<dbReference type="GO" id="GO:0005634">
    <property type="term" value="C:nucleus"/>
    <property type="evidence" value="ECO:0000318"/>
    <property type="project" value="GO_Central"/>
</dbReference>
<dbReference type="RefSeq" id="XP_016479794.1">
    <property type="nucleotide sequence ID" value="XM_016624308.1"/>
</dbReference>
<dbReference type="OrthoDB" id="667358at2759"/>
<organism evidence="8">
    <name type="scientific">Nicotiana tabacum</name>
    <name type="common">Common tobacco</name>
    <dbReference type="NCBI Taxonomy" id="4097"/>
    <lineage>
        <taxon>Eukaryota</taxon>
        <taxon>Viridiplantae</taxon>
        <taxon>Streptophyta</taxon>
        <taxon>Embryophyta</taxon>
        <taxon>Tracheophyta</taxon>
        <taxon>Spermatophyta</taxon>
        <taxon>Magnoliopsida</taxon>
        <taxon>eudicotyledons</taxon>
        <taxon>Gunneridae</taxon>
        <taxon>Pentapetalae</taxon>
        <taxon>asterids</taxon>
        <taxon>lamiids</taxon>
        <taxon>Solanales</taxon>
        <taxon>Solanaceae</taxon>
        <taxon>Nicotianoideae</taxon>
        <taxon>Nicotianeae</taxon>
        <taxon>Nicotiana</taxon>
    </lineage>
</organism>
<evidence type="ECO:0000256" key="5">
    <source>
        <dbReference type="SAM" id="MobiDB-lite"/>
    </source>
</evidence>
<sequence>MGDADERRMENLSLDTSRFSRDLLQRFMGNTTSEKSELEDINEDALNLGLSLGGRFGVDKTSLVRSSSIAAILPTVKDDDALSSSSSAQVSYNHSSLVRTSSLPVETEAEWRKRKELQSLRRMQAKRRRSEKVQRNLRGDNKEVGDEKRGIEMKLRGRKLEREQYLATAKKFGCGLPTLAAFGAMAKGKGSYLASKMQGLGKPASLESMESQGGSSSSISELDSKPAQGTTVLFTSLTYIHSLIILVLISHYMLLYCYCLLFLQL</sequence>
<protein>
    <recommendedName>
        <fullName evidence="4">Ninja-family protein</fullName>
    </recommendedName>
    <alternativeName>
        <fullName evidence="4">ABI-binding protein</fullName>
    </alternativeName>
</protein>
<feature type="compositionally biased region" description="Basic and acidic residues" evidence="5">
    <location>
        <begin position="131"/>
        <end position="143"/>
    </location>
</feature>
<gene>
    <name evidence="8" type="primary">LOC107801047</name>
</gene>
<dbReference type="PANTHER" id="PTHR31413">
    <property type="entry name" value="AFP HOMOLOG 2"/>
    <property type="match status" value="1"/>
</dbReference>
<feature type="transmembrane region" description="Helical" evidence="6">
    <location>
        <begin position="239"/>
        <end position="263"/>
    </location>
</feature>
<keyword evidence="6" id="KW-0472">Membrane</keyword>
<accession>A0A1S4ASY3</accession>
<dbReference type="InterPro" id="IPR012463">
    <property type="entry name" value="Ninja_motif"/>
</dbReference>
<comment type="function">
    <text evidence="4">Acts as a negative regulator of abscisic acid (ABA) response.</text>
</comment>
<keyword evidence="3 4" id="KW-0539">Nucleus</keyword>
<evidence type="ECO:0000256" key="4">
    <source>
        <dbReference type="RuleBase" id="RU369029"/>
    </source>
</evidence>
<dbReference type="PaxDb" id="4097-A0A1S4ASY3"/>
<feature type="region of interest" description="Disordered" evidence="5">
    <location>
        <begin position="121"/>
        <end position="143"/>
    </location>
</feature>
<dbReference type="KEGG" id="nta:107801047"/>
<dbReference type="STRING" id="4097.A0A1S4ASY3"/>
<feature type="compositionally biased region" description="Low complexity" evidence="5">
    <location>
        <begin position="205"/>
        <end position="221"/>
    </location>
</feature>
<feature type="domain" description="Ethylene-responsive binding factor-associated repression" evidence="7">
    <location>
        <begin position="39"/>
        <end position="71"/>
    </location>
</feature>
<dbReference type="Pfam" id="PF16136">
    <property type="entry name" value="NLS_NINJA_AFP"/>
    <property type="match status" value="1"/>
</dbReference>
<evidence type="ECO:0000313" key="8">
    <source>
        <dbReference type="RefSeq" id="XP_016479794.1"/>
    </source>
</evidence>
<evidence type="ECO:0000256" key="6">
    <source>
        <dbReference type="SAM" id="Phobius"/>
    </source>
</evidence>
<name>A0A1S4ASY3_TOBAC</name>
<evidence type="ECO:0000256" key="2">
    <source>
        <dbReference type="ARBA" id="ARBA00006081"/>
    </source>
</evidence>
<dbReference type="Pfam" id="PF07897">
    <property type="entry name" value="EAR"/>
    <property type="match status" value="1"/>
</dbReference>
<dbReference type="OMA" id="NEDSERM"/>
<keyword evidence="6" id="KW-1133">Transmembrane helix</keyword>
<dbReference type="GO" id="GO:0045892">
    <property type="term" value="P:negative regulation of DNA-templated transcription"/>
    <property type="evidence" value="ECO:0000318"/>
    <property type="project" value="GO_Central"/>
</dbReference>
<evidence type="ECO:0000256" key="3">
    <source>
        <dbReference type="ARBA" id="ARBA00023242"/>
    </source>
</evidence>
<dbReference type="AlphaFoldDB" id="A0A1S4ASY3"/>
<dbReference type="InterPro" id="IPR031307">
    <property type="entry name" value="Ninja_fam"/>
</dbReference>
<dbReference type="PANTHER" id="PTHR31413:SF17">
    <property type="entry name" value="NINJA-FAMILY PROTEIN"/>
    <property type="match status" value="1"/>
</dbReference>
<comment type="similarity">
    <text evidence="2 4">Belongs to the Ninja family.</text>
</comment>
<comment type="subcellular location">
    <subcellularLocation>
        <location evidence="1 4">Nucleus</location>
    </subcellularLocation>
</comment>
<proteinExistence type="inferred from homology"/>